<evidence type="ECO:0000313" key="2">
    <source>
        <dbReference type="Proteomes" id="UP001642484"/>
    </source>
</evidence>
<sequence length="91" mass="9833">MAGPRGGEWPGAVSAMFTDRFTALPLRRRVVDAPFKHGAPEGLARNGFGRYFTDPEGLTVHEGKKLVSRHDGKADDVATFGVIRSGSARNH</sequence>
<reference evidence="1 2" key="1">
    <citation type="submission" date="2024-02" db="EMBL/GenBank/DDBJ databases">
        <authorList>
            <person name="Chen Y."/>
            <person name="Shah S."/>
            <person name="Dougan E. K."/>
            <person name="Thang M."/>
            <person name="Chan C."/>
        </authorList>
    </citation>
    <scope>NUCLEOTIDE SEQUENCE [LARGE SCALE GENOMIC DNA]</scope>
</reference>
<dbReference type="Proteomes" id="UP001642484">
    <property type="component" value="Unassembled WGS sequence"/>
</dbReference>
<dbReference type="EMBL" id="CAXAMN010026617">
    <property type="protein sequence ID" value="CAK9104438.1"/>
    <property type="molecule type" value="Genomic_DNA"/>
</dbReference>
<keyword evidence="2" id="KW-1185">Reference proteome</keyword>
<comment type="caution">
    <text evidence="1">The sequence shown here is derived from an EMBL/GenBank/DDBJ whole genome shotgun (WGS) entry which is preliminary data.</text>
</comment>
<evidence type="ECO:0000313" key="1">
    <source>
        <dbReference type="EMBL" id="CAK9104438.1"/>
    </source>
</evidence>
<gene>
    <name evidence="1" type="ORF">CCMP2556_LOCUS48965</name>
</gene>
<name>A0ABP0RXX2_9DINO</name>
<accession>A0ABP0RXX2</accession>
<organism evidence="1 2">
    <name type="scientific">Durusdinium trenchii</name>
    <dbReference type="NCBI Taxonomy" id="1381693"/>
    <lineage>
        <taxon>Eukaryota</taxon>
        <taxon>Sar</taxon>
        <taxon>Alveolata</taxon>
        <taxon>Dinophyceae</taxon>
        <taxon>Suessiales</taxon>
        <taxon>Symbiodiniaceae</taxon>
        <taxon>Durusdinium</taxon>
    </lineage>
</organism>
<proteinExistence type="predicted"/>
<protein>
    <submittedName>
        <fullName evidence="1">Uncharacterized protein</fullName>
    </submittedName>
</protein>